<dbReference type="STRING" id="1859473.BG261_02590"/>
<dbReference type="Gene3D" id="3.40.630.30">
    <property type="match status" value="1"/>
</dbReference>
<dbReference type="Pfam" id="PF00583">
    <property type="entry name" value="Acetyltransf_1"/>
    <property type="match status" value="1"/>
</dbReference>
<gene>
    <name evidence="2" type="ORF">BG261_02590</name>
</gene>
<dbReference type="GO" id="GO:0016747">
    <property type="term" value="F:acyltransferase activity, transferring groups other than amino-acyl groups"/>
    <property type="evidence" value="ECO:0007669"/>
    <property type="project" value="InterPro"/>
</dbReference>
<proteinExistence type="predicted"/>
<dbReference type="CDD" id="cd04301">
    <property type="entry name" value="NAT_SF"/>
    <property type="match status" value="1"/>
</dbReference>
<dbReference type="EMBL" id="MKIR01000012">
    <property type="protein sequence ID" value="OFI49485.1"/>
    <property type="molecule type" value="Genomic_DNA"/>
</dbReference>
<organism evidence="2 3">
    <name type="scientific">Floricoccus tropicus</name>
    <dbReference type="NCBI Taxonomy" id="1859473"/>
    <lineage>
        <taxon>Bacteria</taxon>
        <taxon>Bacillati</taxon>
        <taxon>Bacillota</taxon>
        <taxon>Bacilli</taxon>
        <taxon>Lactobacillales</taxon>
        <taxon>Streptococcaceae</taxon>
        <taxon>Floricoccus</taxon>
    </lineage>
</organism>
<accession>A0A1E8GML5</accession>
<dbReference type="InterPro" id="IPR016181">
    <property type="entry name" value="Acyl_CoA_acyltransferase"/>
</dbReference>
<feature type="domain" description="N-acetyltransferase" evidence="1">
    <location>
        <begin position="2"/>
        <end position="161"/>
    </location>
</feature>
<name>A0A1E8GML5_9LACT</name>
<evidence type="ECO:0000259" key="1">
    <source>
        <dbReference type="PROSITE" id="PS51186"/>
    </source>
</evidence>
<sequence>MIRYESSNEQDKLELNVLFEEAKPYFNEVEGRDPLPPLIDINEIIPEIPKDRCHCLSIFYKDKLVGWMWIFDESDDCYYILHMYIGLEYRQKGIAKKVIELLDEDYRNRGFSRSELLVSGSNYQGLKFWTGVGYDKITFIEAPEEGAITSSVELGLSKSLR</sequence>
<dbReference type="Proteomes" id="UP000178622">
    <property type="component" value="Unassembled WGS sequence"/>
</dbReference>
<dbReference type="InterPro" id="IPR000182">
    <property type="entry name" value="GNAT_dom"/>
</dbReference>
<evidence type="ECO:0000313" key="2">
    <source>
        <dbReference type="EMBL" id="OFI49485.1"/>
    </source>
</evidence>
<dbReference type="SUPFAM" id="SSF55729">
    <property type="entry name" value="Acyl-CoA N-acyltransferases (Nat)"/>
    <property type="match status" value="1"/>
</dbReference>
<dbReference type="PROSITE" id="PS51186">
    <property type="entry name" value="GNAT"/>
    <property type="match status" value="1"/>
</dbReference>
<dbReference type="RefSeq" id="WP_070792003.1">
    <property type="nucleotide sequence ID" value="NZ_MKIR01000012.1"/>
</dbReference>
<reference evidence="3" key="1">
    <citation type="submission" date="2016-09" db="EMBL/GenBank/DDBJ databases">
        <title>Draft genome sequence of a novel species of the family Streptococcaceae isolated from flowers.</title>
        <authorList>
            <person name="Chuah L.-O."/>
            <person name="Yap K.-P."/>
            <person name="Thong K.L."/>
            <person name="Liong M.T."/>
            <person name="Ahmad R."/>
            <person name="Rusul G."/>
        </authorList>
    </citation>
    <scope>NUCLEOTIDE SEQUENCE [LARGE SCALE GENOMIC DNA]</scope>
    <source>
        <strain evidence="3">DF1</strain>
    </source>
</reference>
<dbReference type="AlphaFoldDB" id="A0A1E8GML5"/>
<dbReference type="OrthoDB" id="2241824at2"/>
<comment type="caution">
    <text evidence="2">The sequence shown here is derived from an EMBL/GenBank/DDBJ whole genome shotgun (WGS) entry which is preliminary data.</text>
</comment>
<protein>
    <recommendedName>
        <fullName evidence="1">N-acetyltransferase domain-containing protein</fullName>
    </recommendedName>
</protein>
<evidence type="ECO:0000313" key="3">
    <source>
        <dbReference type="Proteomes" id="UP000178622"/>
    </source>
</evidence>
<keyword evidence="3" id="KW-1185">Reference proteome</keyword>